<gene>
    <name evidence="3" type="ORF">ACFFJG_18490</name>
</gene>
<sequence length="147" mass="15296">MHVIVATDGSKQSLAAAKHLKSFADPTKVTDVSVVAVIRPLASVAFADDLSEGRLDGSFREAAQGAVDAVAAVFDGWGPKVHKRIRSGSAANEIIKAAKQYDAGLVVVAAGGRGLSDSVLVGSTAQRVQHYAPCPVLVVRPAPRRKK</sequence>
<dbReference type="Proteomes" id="UP001589698">
    <property type="component" value="Unassembled WGS sequence"/>
</dbReference>
<feature type="domain" description="UspA" evidence="2">
    <location>
        <begin position="2"/>
        <end position="140"/>
    </location>
</feature>
<dbReference type="PRINTS" id="PR01438">
    <property type="entry name" value="UNVRSLSTRESS"/>
</dbReference>
<organism evidence="3 4">
    <name type="scientific">Nocardioides zeicaulis</name>
    <dbReference type="NCBI Taxonomy" id="1776857"/>
    <lineage>
        <taxon>Bacteria</taxon>
        <taxon>Bacillati</taxon>
        <taxon>Actinomycetota</taxon>
        <taxon>Actinomycetes</taxon>
        <taxon>Propionibacteriales</taxon>
        <taxon>Nocardioidaceae</taxon>
        <taxon>Nocardioides</taxon>
    </lineage>
</organism>
<dbReference type="PANTHER" id="PTHR46268">
    <property type="entry name" value="STRESS RESPONSE PROTEIN NHAX"/>
    <property type="match status" value="1"/>
</dbReference>
<dbReference type="RefSeq" id="WP_378520248.1">
    <property type="nucleotide sequence ID" value="NZ_CBCSDI010000049.1"/>
</dbReference>
<reference evidence="3 4" key="1">
    <citation type="submission" date="2024-09" db="EMBL/GenBank/DDBJ databases">
        <authorList>
            <person name="Sun Q."/>
            <person name="Mori K."/>
        </authorList>
    </citation>
    <scope>NUCLEOTIDE SEQUENCE [LARGE SCALE GENOMIC DNA]</scope>
    <source>
        <strain evidence="3 4">CCM 8654</strain>
    </source>
</reference>
<evidence type="ECO:0000256" key="1">
    <source>
        <dbReference type="ARBA" id="ARBA00008791"/>
    </source>
</evidence>
<dbReference type="InterPro" id="IPR006015">
    <property type="entry name" value="Universal_stress_UspA"/>
</dbReference>
<dbReference type="Pfam" id="PF00582">
    <property type="entry name" value="Usp"/>
    <property type="match status" value="1"/>
</dbReference>
<keyword evidence="4" id="KW-1185">Reference proteome</keyword>
<dbReference type="EMBL" id="JBHLXH010000002">
    <property type="protein sequence ID" value="MFC0224482.1"/>
    <property type="molecule type" value="Genomic_DNA"/>
</dbReference>
<comment type="caution">
    <text evidence="3">The sequence shown here is derived from an EMBL/GenBank/DDBJ whole genome shotgun (WGS) entry which is preliminary data.</text>
</comment>
<accession>A0ABV6E668</accession>
<name>A0ABV6E668_9ACTN</name>
<protein>
    <submittedName>
        <fullName evidence="3">Universal stress protein</fullName>
    </submittedName>
</protein>
<dbReference type="SUPFAM" id="SSF52402">
    <property type="entry name" value="Adenine nucleotide alpha hydrolases-like"/>
    <property type="match status" value="1"/>
</dbReference>
<evidence type="ECO:0000313" key="4">
    <source>
        <dbReference type="Proteomes" id="UP001589698"/>
    </source>
</evidence>
<proteinExistence type="inferred from homology"/>
<dbReference type="InterPro" id="IPR014729">
    <property type="entry name" value="Rossmann-like_a/b/a_fold"/>
</dbReference>
<comment type="similarity">
    <text evidence="1">Belongs to the universal stress protein A family.</text>
</comment>
<dbReference type="PANTHER" id="PTHR46268:SF15">
    <property type="entry name" value="UNIVERSAL STRESS PROTEIN HP_0031"/>
    <property type="match status" value="1"/>
</dbReference>
<dbReference type="CDD" id="cd00293">
    <property type="entry name" value="USP-like"/>
    <property type="match status" value="1"/>
</dbReference>
<evidence type="ECO:0000313" key="3">
    <source>
        <dbReference type="EMBL" id="MFC0224482.1"/>
    </source>
</evidence>
<dbReference type="Gene3D" id="3.40.50.620">
    <property type="entry name" value="HUPs"/>
    <property type="match status" value="1"/>
</dbReference>
<evidence type="ECO:0000259" key="2">
    <source>
        <dbReference type="Pfam" id="PF00582"/>
    </source>
</evidence>
<dbReference type="InterPro" id="IPR006016">
    <property type="entry name" value="UspA"/>
</dbReference>